<gene>
    <name evidence="1" type="ORF">KOW79_002398</name>
</gene>
<comment type="caution">
    <text evidence="1">The sequence shown here is derived from an EMBL/GenBank/DDBJ whole genome shotgun (WGS) entry which is preliminary data.</text>
</comment>
<dbReference type="OrthoDB" id="10527486at2759"/>
<protein>
    <submittedName>
        <fullName evidence="1">Uncharacterized protein</fullName>
    </submittedName>
</protein>
<keyword evidence="2" id="KW-1185">Reference proteome</keyword>
<accession>A0A9D3P4L9</accession>
<dbReference type="EMBL" id="JAHKSW010000003">
    <property type="protein sequence ID" value="KAG7333991.1"/>
    <property type="molecule type" value="Genomic_DNA"/>
</dbReference>
<reference evidence="1 2" key="1">
    <citation type="submission" date="2021-06" db="EMBL/GenBank/DDBJ databases">
        <title>Chromosome-level genome assembly of the red-tail catfish (Hemibagrus wyckioides).</title>
        <authorList>
            <person name="Shao F."/>
        </authorList>
    </citation>
    <scope>NUCLEOTIDE SEQUENCE [LARGE SCALE GENOMIC DNA]</scope>
    <source>
        <strain evidence="1">EC202008001</strain>
        <tissue evidence="1">Blood</tissue>
    </source>
</reference>
<proteinExistence type="predicted"/>
<organism evidence="1 2">
    <name type="scientific">Hemibagrus wyckioides</name>
    <dbReference type="NCBI Taxonomy" id="337641"/>
    <lineage>
        <taxon>Eukaryota</taxon>
        <taxon>Metazoa</taxon>
        <taxon>Chordata</taxon>
        <taxon>Craniata</taxon>
        <taxon>Vertebrata</taxon>
        <taxon>Euteleostomi</taxon>
        <taxon>Actinopterygii</taxon>
        <taxon>Neopterygii</taxon>
        <taxon>Teleostei</taxon>
        <taxon>Ostariophysi</taxon>
        <taxon>Siluriformes</taxon>
        <taxon>Bagridae</taxon>
        <taxon>Hemibagrus</taxon>
    </lineage>
</organism>
<dbReference type="AlphaFoldDB" id="A0A9D3P4L9"/>
<evidence type="ECO:0000313" key="1">
    <source>
        <dbReference type="EMBL" id="KAG7333991.1"/>
    </source>
</evidence>
<evidence type="ECO:0000313" key="2">
    <source>
        <dbReference type="Proteomes" id="UP000824219"/>
    </source>
</evidence>
<name>A0A9D3P4L9_9TELE</name>
<dbReference type="Proteomes" id="UP000824219">
    <property type="component" value="Linkage Group LG03"/>
</dbReference>
<sequence>MGQPGLIAAAEPNQQGHLRYGKVEKKQAKGSRGERHTLYLTLAQSLLAPVLLICLMLFPESLVRSTPSTSGTGHMLDLLDWPGPHPTSSHTCFTALLHSKIK</sequence>